<accession>T1F0Z4</accession>
<dbReference type="CTD" id="20202494"/>
<dbReference type="HOGENOM" id="CLU_1157506_0_0_1"/>
<gene>
    <name evidence="2" type="primary">20202494</name>
    <name evidence="1" type="ORF">HELRODRAFT_168795</name>
</gene>
<dbReference type="EnsemblMetazoa" id="HelroT168795">
    <property type="protein sequence ID" value="HelroP168795"/>
    <property type="gene ID" value="HelroG168795"/>
</dbReference>
<dbReference type="InParanoid" id="T1F0Z4"/>
<reference evidence="1 3" key="2">
    <citation type="journal article" date="2013" name="Nature">
        <title>Insights into bilaterian evolution from three spiralian genomes.</title>
        <authorList>
            <person name="Simakov O."/>
            <person name="Marletaz F."/>
            <person name="Cho S.J."/>
            <person name="Edsinger-Gonzales E."/>
            <person name="Havlak P."/>
            <person name="Hellsten U."/>
            <person name="Kuo D.H."/>
            <person name="Larsson T."/>
            <person name="Lv J."/>
            <person name="Arendt D."/>
            <person name="Savage R."/>
            <person name="Osoegawa K."/>
            <person name="de Jong P."/>
            <person name="Grimwood J."/>
            <person name="Chapman J.A."/>
            <person name="Shapiro H."/>
            <person name="Aerts A."/>
            <person name="Otillar R.P."/>
            <person name="Terry A.Y."/>
            <person name="Boore J.L."/>
            <person name="Grigoriev I.V."/>
            <person name="Lindberg D.R."/>
            <person name="Seaver E.C."/>
            <person name="Weisblat D.A."/>
            <person name="Putnam N.H."/>
            <person name="Rokhsar D.S."/>
        </authorList>
    </citation>
    <scope>NUCLEOTIDE SEQUENCE</scope>
</reference>
<reference evidence="2" key="3">
    <citation type="submission" date="2015-06" db="UniProtKB">
        <authorList>
            <consortium name="EnsemblMetazoa"/>
        </authorList>
    </citation>
    <scope>IDENTIFICATION</scope>
</reference>
<keyword evidence="3" id="KW-1185">Reference proteome</keyword>
<organism evidence="2 3">
    <name type="scientific">Helobdella robusta</name>
    <name type="common">Californian leech</name>
    <dbReference type="NCBI Taxonomy" id="6412"/>
    <lineage>
        <taxon>Eukaryota</taxon>
        <taxon>Metazoa</taxon>
        <taxon>Spiralia</taxon>
        <taxon>Lophotrochozoa</taxon>
        <taxon>Annelida</taxon>
        <taxon>Clitellata</taxon>
        <taxon>Hirudinea</taxon>
        <taxon>Rhynchobdellida</taxon>
        <taxon>Glossiphoniidae</taxon>
        <taxon>Helobdella</taxon>
    </lineage>
</organism>
<dbReference type="RefSeq" id="XP_009012899.1">
    <property type="nucleotide sequence ID" value="XM_009014651.1"/>
</dbReference>
<reference evidence="3" key="1">
    <citation type="submission" date="2012-12" db="EMBL/GenBank/DDBJ databases">
        <authorList>
            <person name="Hellsten U."/>
            <person name="Grimwood J."/>
            <person name="Chapman J.A."/>
            <person name="Shapiro H."/>
            <person name="Aerts A."/>
            <person name="Otillar R.P."/>
            <person name="Terry A.Y."/>
            <person name="Boore J.L."/>
            <person name="Simakov O."/>
            <person name="Marletaz F."/>
            <person name="Cho S.-J."/>
            <person name="Edsinger-Gonzales E."/>
            <person name="Havlak P."/>
            <person name="Kuo D.-H."/>
            <person name="Larsson T."/>
            <person name="Lv J."/>
            <person name="Arendt D."/>
            <person name="Savage R."/>
            <person name="Osoegawa K."/>
            <person name="de Jong P."/>
            <person name="Lindberg D.R."/>
            <person name="Seaver E.C."/>
            <person name="Weisblat D.A."/>
            <person name="Putnam N.H."/>
            <person name="Grigoriev I.V."/>
            <person name="Rokhsar D.S."/>
        </authorList>
    </citation>
    <scope>NUCLEOTIDE SEQUENCE</scope>
</reference>
<evidence type="ECO:0000313" key="1">
    <source>
        <dbReference type="EMBL" id="ESO08877.1"/>
    </source>
</evidence>
<dbReference type="EMBL" id="AMQM01003093">
    <property type="status" value="NOT_ANNOTATED_CDS"/>
    <property type="molecule type" value="Genomic_DNA"/>
</dbReference>
<dbReference type="AlphaFoldDB" id="T1F0Z4"/>
<dbReference type="EMBL" id="KB096023">
    <property type="protein sequence ID" value="ESO08877.1"/>
    <property type="molecule type" value="Genomic_DNA"/>
</dbReference>
<name>T1F0Z4_HELRO</name>
<proteinExistence type="predicted"/>
<evidence type="ECO:0000313" key="2">
    <source>
        <dbReference type="EnsemblMetazoa" id="HelroP168795"/>
    </source>
</evidence>
<dbReference type="GeneID" id="20202494"/>
<dbReference type="KEGG" id="hro:HELRODRAFT_168795"/>
<evidence type="ECO:0000313" key="3">
    <source>
        <dbReference type="Proteomes" id="UP000015101"/>
    </source>
</evidence>
<sequence>MSRYEVKMMMQHIVDDDIINAGVSSLSTKLAIRLGSLYHVHYVVFFGNRTTESPVEKFDFYIGCYRNLFRSVLIGLVSNINECQKRCLEISFKFSATGDDGCRCVNLFFGKVRSALCTGPYVDPNFGVFVGRAGTYAIYRVERKLVPNFVCKCAPIGERISPIADFFTREPGACLSACRSHSTFFLTLTFKTHRPMNHHTLVTRLRGHVCGDGLARFAIKEVKGSNIKKINFSLPPLQVA</sequence>
<dbReference type="Proteomes" id="UP000015101">
    <property type="component" value="Unassembled WGS sequence"/>
</dbReference>
<protein>
    <submittedName>
        <fullName evidence="1 2">Uncharacterized protein</fullName>
    </submittedName>
</protein>